<accession>A0A1G4JJL0</accession>
<dbReference type="GO" id="GO:0003723">
    <property type="term" value="F:RNA binding"/>
    <property type="evidence" value="ECO:0007669"/>
    <property type="project" value="InterPro"/>
</dbReference>
<feature type="compositionally biased region" description="Basic and acidic residues" evidence="4">
    <location>
        <begin position="174"/>
        <end position="183"/>
    </location>
</feature>
<dbReference type="PANTHER" id="PTHR18034:SF4">
    <property type="entry name" value="NUCLEOLAR MIF4G DOMAIN-CONTAINING PROTEIN 1"/>
    <property type="match status" value="1"/>
</dbReference>
<protein>
    <submittedName>
        <fullName evidence="6">LANO_0D09692g1_1</fullName>
    </submittedName>
</protein>
<dbReference type="EMBL" id="LT598448">
    <property type="protein sequence ID" value="SCU90707.1"/>
    <property type="molecule type" value="Genomic_DNA"/>
</dbReference>
<dbReference type="SUPFAM" id="SSF48371">
    <property type="entry name" value="ARM repeat"/>
    <property type="match status" value="1"/>
</dbReference>
<gene>
    <name evidence="6" type="ORF">LANO_0D09692G</name>
</gene>
<feature type="compositionally biased region" description="Basic and acidic residues" evidence="4">
    <location>
        <begin position="605"/>
        <end position="614"/>
    </location>
</feature>
<feature type="compositionally biased region" description="Acidic residues" evidence="4">
    <location>
        <begin position="105"/>
        <end position="126"/>
    </location>
</feature>
<feature type="compositionally biased region" description="Basic and acidic residues" evidence="4">
    <location>
        <begin position="557"/>
        <end position="570"/>
    </location>
</feature>
<feature type="compositionally biased region" description="Basic residues" evidence="4">
    <location>
        <begin position="34"/>
        <end position="60"/>
    </location>
</feature>
<feature type="compositionally biased region" description="Basic and acidic residues" evidence="4">
    <location>
        <begin position="92"/>
        <end position="101"/>
    </location>
</feature>
<evidence type="ECO:0000313" key="6">
    <source>
        <dbReference type="EMBL" id="SCU90707.1"/>
    </source>
</evidence>
<dbReference type="AlphaFoldDB" id="A0A1G4JJL0"/>
<dbReference type="OrthoDB" id="361797at2759"/>
<dbReference type="Pfam" id="PF02854">
    <property type="entry name" value="MIF4G"/>
    <property type="match status" value="1"/>
</dbReference>
<feature type="compositionally biased region" description="Basic and acidic residues" evidence="4">
    <location>
        <begin position="61"/>
        <end position="75"/>
    </location>
</feature>
<dbReference type="Pfam" id="PF02847">
    <property type="entry name" value="MA3"/>
    <property type="match status" value="1"/>
</dbReference>
<evidence type="ECO:0000259" key="5">
    <source>
        <dbReference type="PROSITE" id="PS51366"/>
    </source>
</evidence>
<feature type="compositionally biased region" description="Acidic residues" evidence="4">
    <location>
        <begin position="158"/>
        <end position="173"/>
    </location>
</feature>
<reference evidence="7" key="1">
    <citation type="submission" date="2016-03" db="EMBL/GenBank/DDBJ databases">
        <authorList>
            <person name="Devillers Hugo."/>
        </authorList>
    </citation>
    <scope>NUCLEOTIDE SEQUENCE [LARGE SCALE GENOMIC DNA]</scope>
</reference>
<dbReference type="SMART" id="SM00543">
    <property type="entry name" value="MIF4G"/>
    <property type="match status" value="1"/>
</dbReference>
<organism evidence="6 7">
    <name type="scientific">Lachancea nothofagi CBS 11611</name>
    <dbReference type="NCBI Taxonomy" id="1266666"/>
    <lineage>
        <taxon>Eukaryota</taxon>
        <taxon>Fungi</taxon>
        <taxon>Dikarya</taxon>
        <taxon>Ascomycota</taxon>
        <taxon>Saccharomycotina</taxon>
        <taxon>Saccharomycetes</taxon>
        <taxon>Saccharomycetales</taxon>
        <taxon>Saccharomycetaceae</taxon>
        <taxon>Lachancea</taxon>
    </lineage>
</organism>
<dbReference type="SMART" id="SM00544">
    <property type="entry name" value="MA3"/>
    <property type="match status" value="1"/>
</dbReference>
<proteinExistence type="inferred from homology"/>
<evidence type="ECO:0000256" key="2">
    <source>
        <dbReference type="ARBA" id="ARBA00006856"/>
    </source>
</evidence>
<feature type="compositionally biased region" description="Basic residues" evidence="4">
    <location>
        <begin position="76"/>
        <end position="91"/>
    </location>
</feature>
<dbReference type="InterPro" id="IPR050781">
    <property type="entry name" value="CWC22_splicing_factor"/>
</dbReference>
<sequence>MVGERHAIRIPGTLLDELRDQDYANDARFDTNTNKRKRKTPVGRKEKRKQQRQEKRHKSKGNSEARSSENNEKIAAKKAPKVANNKPKKQDKRPQAVEDKMPFSSDDELSEGDFEEFGSEDLDQEEWQQLQELEQGDSDDQSMEHESEDGQSDHTADEDSDNDFAEMTVEETMEALRKAKEGKSNSNKQRAALATTAATKGDSSQEESDEDIGDDTDEELTDESDDEQEEMTVEETMAALKRVKENKAQSKKNSGLDRTSQNESELSEDQSDEEFADDMDEELTDESDDEQEEMTVEETMAALKRVKENKAQSKKNSGLDRTSQNESELSEDQSDEEFADDMDEELTDESDDEQEEMTVEETMAALKRVKENKAQSKKNSGLDRTSQNESELSEDQSDEEFADDMDEELTDESDDEQEEMTVEETMAALKRAKQEKNKVANEKISETKAALKNANKKSKKTSGSEYDSETVAPPTLTPSELAQAQKDKWDYDYYAKKLGIKGKSKKLKASDEFDAIGGLLEGLDFFEKYGSEGSESETVEEDESYNDQNVDSESEEEISRSAKNEDKPFSSDDELSEGDFDEFDENDLNEEELEQLRELEDESSDAEKSTKRENPYVAPVASEPAAYVPPSLRKKNLEDNESESVMELRKKVKSSLNKLSESNITVIVSALGQIYDSYPRQHVNDALANQILEVVSHRDKLLDSFIINYAAVVFSLWKLRGAEVGASFIQRWVERLLHNFERDQKLFAETKEENGEDLPVVMSKECNNSVALLSYCYNFGLVSCRLIYDVIEMLIKTPNEFTTELLLRIISISGQLIRGDDPKALKEIISELLSNVRNVKQSPRMKFLLEVMTDLKNNRLKPSLLAASHASVKKSLSHFTSGASSTAIEPLQVTLDDIQNIETKGKWWLVGASWKGNMDSAFEDKKSLITNSKKGSANNIIVEDNILDDIPDWSEIARSQRMNTEVRRAIFVSVMSAQDFMDAFTNVEKLNLKNKQSLEIPRVLLHCLAMEGSSGAYNPFYALLAVKLSQQNHHVAKAFQFMFWDMIKKFENNDDSDDEDAPSDRDDDLNEDQKLKKVSCQGRFFGALLAEEVLKLEAFKHVPLMGGLNSDGSLFIEILVFQFLLSVAKKSEVRKKVQGKKALHYEGSIFERIVNHSLKFENSSTIFAAFNVFLNKKFKYQTFITEPEGTKGHEREVRRLSWALPYFTQLIKEGMRGESF</sequence>
<dbReference type="GO" id="GO:0005730">
    <property type="term" value="C:nucleolus"/>
    <property type="evidence" value="ECO:0007669"/>
    <property type="project" value="UniProtKB-SubCell"/>
</dbReference>
<dbReference type="InterPro" id="IPR016024">
    <property type="entry name" value="ARM-type_fold"/>
</dbReference>
<dbReference type="Gene3D" id="1.25.40.180">
    <property type="match status" value="1"/>
</dbReference>
<feature type="compositionally biased region" description="Basic and acidic residues" evidence="4">
    <location>
        <begin position="19"/>
        <end position="29"/>
    </location>
</feature>
<feature type="compositionally biased region" description="Acidic residues" evidence="4">
    <location>
        <begin position="391"/>
        <end position="422"/>
    </location>
</feature>
<feature type="compositionally biased region" description="Acidic residues" evidence="4">
    <location>
        <begin position="204"/>
        <end position="233"/>
    </location>
</feature>
<dbReference type="Proteomes" id="UP000189911">
    <property type="component" value="Chromosome D"/>
</dbReference>
<feature type="compositionally biased region" description="Acidic residues" evidence="4">
    <location>
        <begin position="134"/>
        <end position="150"/>
    </location>
</feature>
<comment type="subcellular location">
    <subcellularLocation>
        <location evidence="1">Nucleus</location>
        <location evidence="1">Nucleolus</location>
    </subcellularLocation>
</comment>
<feature type="region of interest" description="Disordered" evidence="4">
    <location>
        <begin position="19"/>
        <end position="485"/>
    </location>
</feature>
<dbReference type="PANTHER" id="PTHR18034">
    <property type="entry name" value="CELL CYCLE CONTROL PROTEIN CWF22-RELATED"/>
    <property type="match status" value="1"/>
</dbReference>
<feature type="compositionally biased region" description="Acidic residues" evidence="4">
    <location>
        <begin position="571"/>
        <end position="604"/>
    </location>
</feature>
<feature type="compositionally biased region" description="Acidic residues" evidence="4">
    <location>
        <begin position="534"/>
        <end position="556"/>
    </location>
</feature>
<feature type="compositionally biased region" description="Acidic residues" evidence="4">
    <location>
        <begin position="265"/>
        <end position="296"/>
    </location>
</feature>
<keyword evidence="3" id="KW-0539">Nucleus</keyword>
<feature type="domain" description="MI" evidence="5">
    <location>
        <begin position="965"/>
        <end position="1104"/>
    </location>
</feature>
<name>A0A1G4JJL0_9SACH</name>
<dbReference type="InterPro" id="IPR003890">
    <property type="entry name" value="MIF4G-like_typ-3"/>
</dbReference>
<dbReference type="InterPro" id="IPR003891">
    <property type="entry name" value="Initiation_fac_eIF4g_MI"/>
</dbReference>
<dbReference type="GO" id="GO:0042274">
    <property type="term" value="P:ribosomal small subunit biogenesis"/>
    <property type="evidence" value="ECO:0007669"/>
    <property type="project" value="TreeGrafter"/>
</dbReference>
<feature type="compositionally biased region" description="Acidic residues" evidence="4">
    <location>
        <begin position="328"/>
        <end position="359"/>
    </location>
</feature>
<evidence type="ECO:0000256" key="4">
    <source>
        <dbReference type="SAM" id="MobiDB-lite"/>
    </source>
</evidence>
<evidence type="ECO:0000256" key="1">
    <source>
        <dbReference type="ARBA" id="ARBA00004604"/>
    </source>
</evidence>
<evidence type="ECO:0000313" key="7">
    <source>
        <dbReference type="Proteomes" id="UP000189911"/>
    </source>
</evidence>
<evidence type="ECO:0000256" key="3">
    <source>
        <dbReference type="ARBA" id="ARBA00023242"/>
    </source>
</evidence>
<feature type="compositionally biased region" description="Basic and acidic residues" evidence="4">
    <location>
        <begin position="432"/>
        <end position="446"/>
    </location>
</feature>
<feature type="region of interest" description="Disordered" evidence="4">
    <location>
        <begin position="530"/>
        <end position="641"/>
    </location>
</feature>
<dbReference type="PROSITE" id="PS51366">
    <property type="entry name" value="MI"/>
    <property type="match status" value="1"/>
</dbReference>
<comment type="similarity">
    <text evidence="2">Belongs to the CWC22 family.</text>
</comment>
<keyword evidence="7" id="KW-1185">Reference proteome</keyword>